<organism evidence="1 2">
    <name type="scientific">Zophobas morio</name>
    <dbReference type="NCBI Taxonomy" id="2755281"/>
    <lineage>
        <taxon>Eukaryota</taxon>
        <taxon>Metazoa</taxon>
        <taxon>Ecdysozoa</taxon>
        <taxon>Arthropoda</taxon>
        <taxon>Hexapoda</taxon>
        <taxon>Insecta</taxon>
        <taxon>Pterygota</taxon>
        <taxon>Neoptera</taxon>
        <taxon>Endopterygota</taxon>
        <taxon>Coleoptera</taxon>
        <taxon>Polyphaga</taxon>
        <taxon>Cucujiformia</taxon>
        <taxon>Tenebrionidae</taxon>
        <taxon>Zophobas</taxon>
    </lineage>
</organism>
<comment type="caution">
    <text evidence="1">The sequence shown here is derived from an EMBL/GenBank/DDBJ whole genome shotgun (WGS) entry which is preliminary data.</text>
</comment>
<accession>A0AA38IMB3</accession>
<dbReference type="EMBL" id="JALNTZ010000003">
    <property type="protein sequence ID" value="KAJ3659882.1"/>
    <property type="molecule type" value="Genomic_DNA"/>
</dbReference>
<reference evidence="1" key="1">
    <citation type="journal article" date="2023" name="G3 (Bethesda)">
        <title>Whole genome assemblies of Zophobas morio and Tenebrio molitor.</title>
        <authorList>
            <person name="Kaur S."/>
            <person name="Stinson S.A."/>
            <person name="diCenzo G.C."/>
        </authorList>
    </citation>
    <scope>NUCLEOTIDE SEQUENCE</scope>
    <source>
        <strain evidence="1">QUZm001</strain>
    </source>
</reference>
<dbReference type="Proteomes" id="UP001168821">
    <property type="component" value="Unassembled WGS sequence"/>
</dbReference>
<sequence length="122" mass="13616">MIPTKRSLLLTLKGTNNSVDYAKHRFFCNSLGNALASTRSAYGNNLFRKCSKAIFKCGHYNLSCKVSTSVVRTTNGETCDNDFDRVEILANHFKLVFVMEDNSQPLLPILASCNTAQNDFLN</sequence>
<evidence type="ECO:0000313" key="1">
    <source>
        <dbReference type="EMBL" id="KAJ3659882.1"/>
    </source>
</evidence>
<keyword evidence="2" id="KW-1185">Reference proteome</keyword>
<evidence type="ECO:0000313" key="2">
    <source>
        <dbReference type="Proteomes" id="UP001168821"/>
    </source>
</evidence>
<proteinExistence type="predicted"/>
<protein>
    <submittedName>
        <fullName evidence="1">Uncharacterized protein</fullName>
    </submittedName>
</protein>
<name>A0AA38IMB3_9CUCU</name>
<gene>
    <name evidence="1" type="ORF">Zmor_011545</name>
</gene>
<dbReference type="AlphaFoldDB" id="A0AA38IMB3"/>